<protein>
    <submittedName>
        <fullName evidence="2">GNAT family N-acetyltransferase</fullName>
        <ecNumber evidence="2">2.3.-.-</ecNumber>
    </submittedName>
</protein>
<keyword evidence="2" id="KW-0012">Acyltransferase</keyword>
<evidence type="ECO:0000313" key="3">
    <source>
        <dbReference type="Proteomes" id="UP001589613"/>
    </source>
</evidence>
<gene>
    <name evidence="2" type="ORF">ACFFN0_08215</name>
</gene>
<organism evidence="2 3">
    <name type="scientific">Ornithinimicrobium kibberense</name>
    <dbReference type="NCBI Taxonomy" id="282060"/>
    <lineage>
        <taxon>Bacteria</taxon>
        <taxon>Bacillati</taxon>
        <taxon>Actinomycetota</taxon>
        <taxon>Actinomycetes</taxon>
        <taxon>Micrococcales</taxon>
        <taxon>Ornithinimicrobiaceae</taxon>
        <taxon>Ornithinimicrobium</taxon>
    </lineage>
</organism>
<dbReference type="PANTHER" id="PTHR43792">
    <property type="entry name" value="GNAT FAMILY, PUTATIVE (AFU_ORTHOLOGUE AFUA_3G00765)-RELATED-RELATED"/>
    <property type="match status" value="1"/>
</dbReference>
<feature type="domain" description="N-acetyltransferase" evidence="1">
    <location>
        <begin position="17"/>
        <end position="181"/>
    </location>
</feature>
<dbReference type="InterPro" id="IPR000182">
    <property type="entry name" value="GNAT_dom"/>
</dbReference>
<dbReference type="Gene3D" id="3.40.630.30">
    <property type="match status" value="1"/>
</dbReference>
<accession>A0ABV5V2M7</accession>
<dbReference type="PROSITE" id="PS51186">
    <property type="entry name" value="GNAT"/>
    <property type="match status" value="1"/>
</dbReference>
<dbReference type="GO" id="GO:0016746">
    <property type="term" value="F:acyltransferase activity"/>
    <property type="evidence" value="ECO:0007669"/>
    <property type="project" value="UniProtKB-KW"/>
</dbReference>
<sequence length="191" mass="21376">MTRGLSDLTWPRRTERLLLRPPQRADLPAVLAYRSDPEVARWLTAVATEEEEISGRFLVSGTALVVERDREVVGDVMLQVGDGWAQREVADRARRTQAELGWVVAPAHQGQGYAVEAVRELVTIAFALGVRRVEAGSFAENVVSRRVMEKVGLRQEGHFVRESLHRDGTWRDGVTYALLADEWDGSAGRRT</sequence>
<dbReference type="Proteomes" id="UP001589613">
    <property type="component" value="Unassembled WGS sequence"/>
</dbReference>
<dbReference type="SUPFAM" id="SSF55729">
    <property type="entry name" value="Acyl-CoA N-acyltransferases (Nat)"/>
    <property type="match status" value="1"/>
</dbReference>
<keyword evidence="2" id="KW-0808">Transferase</keyword>
<dbReference type="InterPro" id="IPR016181">
    <property type="entry name" value="Acyl_CoA_acyltransferase"/>
</dbReference>
<evidence type="ECO:0000313" key="2">
    <source>
        <dbReference type="EMBL" id="MFB9732027.1"/>
    </source>
</evidence>
<dbReference type="InterPro" id="IPR051531">
    <property type="entry name" value="N-acetyltransferase"/>
</dbReference>
<dbReference type="EC" id="2.3.-.-" evidence="2"/>
<name>A0ABV5V2M7_9MICO</name>
<dbReference type="EMBL" id="JBHMAX010000015">
    <property type="protein sequence ID" value="MFB9732027.1"/>
    <property type="molecule type" value="Genomic_DNA"/>
</dbReference>
<dbReference type="CDD" id="cd04301">
    <property type="entry name" value="NAT_SF"/>
    <property type="match status" value="1"/>
</dbReference>
<dbReference type="PANTHER" id="PTHR43792:SF1">
    <property type="entry name" value="N-ACETYLTRANSFERASE DOMAIN-CONTAINING PROTEIN"/>
    <property type="match status" value="1"/>
</dbReference>
<dbReference type="Pfam" id="PF13302">
    <property type="entry name" value="Acetyltransf_3"/>
    <property type="match status" value="1"/>
</dbReference>
<keyword evidence="3" id="KW-1185">Reference proteome</keyword>
<comment type="caution">
    <text evidence="2">The sequence shown here is derived from an EMBL/GenBank/DDBJ whole genome shotgun (WGS) entry which is preliminary data.</text>
</comment>
<proteinExistence type="predicted"/>
<evidence type="ECO:0000259" key="1">
    <source>
        <dbReference type="PROSITE" id="PS51186"/>
    </source>
</evidence>
<dbReference type="RefSeq" id="WP_141337690.1">
    <property type="nucleotide sequence ID" value="NZ_JBHMAX010000015.1"/>
</dbReference>
<reference evidence="2 3" key="1">
    <citation type="submission" date="2024-09" db="EMBL/GenBank/DDBJ databases">
        <authorList>
            <person name="Sun Q."/>
            <person name="Mori K."/>
        </authorList>
    </citation>
    <scope>NUCLEOTIDE SEQUENCE [LARGE SCALE GENOMIC DNA]</scope>
    <source>
        <strain evidence="2 3">JCM 12763</strain>
    </source>
</reference>